<dbReference type="Gene3D" id="3.40.50.720">
    <property type="entry name" value="NAD(P)-binding Rossmann-like Domain"/>
    <property type="match status" value="1"/>
</dbReference>
<reference evidence="3 4" key="1">
    <citation type="submission" date="2022-05" db="EMBL/GenBank/DDBJ databases">
        <title>Chromosome-level reference genomes for two strains of Caenorhabditis briggsae: an improved platform for comparative genomics.</title>
        <authorList>
            <person name="Stevens L."/>
            <person name="Andersen E.C."/>
        </authorList>
    </citation>
    <scope>NUCLEOTIDE SEQUENCE [LARGE SCALE GENOMIC DNA]</scope>
    <source>
        <strain evidence="3">QX1410_ONT</strain>
        <tissue evidence="3">Whole-organism</tissue>
    </source>
</reference>
<feature type="domain" description="THIF-type NAD/FAD binding fold" evidence="2">
    <location>
        <begin position="8"/>
        <end position="52"/>
    </location>
</feature>
<proteinExistence type="predicted"/>
<feature type="compositionally biased region" description="Polar residues" evidence="1">
    <location>
        <begin position="43"/>
        <end position="54"/>
    </location>
</feature>
<dbReference type="Pfam" id="PF00899">
    <property type="entry name" value="ThiF"/>
    <property type="match status" value="1"/>
</dbReference>
<name>A0AAE9D6T6_CAEBR</name>
<dbReference type="SUPFAM" id="SSF69572">
    <property type="entry name" value="Activating enzymes of the ubiquitin-like proteins"/>
    <property type="match status" value="1"/>
</dbReference>
<gene>
    <name evidence="3" type="ORF">L3Y34_004192</name>
</gene>
<evidence type="ECO:0000313" key="4">
    <source>
        <dbReference type="Proteomes" id="UP000827892"/>
    </source>
</evidence>
<dbReference type="GO" id="GO:0008641">
    <property type="term" value="F:ubiquitin-like modifier activating enzyme activity"/>
    <property type="evidence" value="ECO:0007669"/>
    <property type="project" value="InterPro"/>
</dbReference>
<dbReference type="Proteomes" id="UP000827892">
    <property type="component" value="Chromosome IV"/>
</dbReference>
<feature type="compositionally biased region" description="Basic and acidic residues" evidence="1">
    <location>
        <begin position="56"/>
        <end position="66"/>
    </location>
</feature>
<dbReference type="InterPro" id="IPR000594">
    <property type="entry name" value="ThiF_NAD_FAD-bd"/>
</dbReference>
<protein>
    <recommendedName>
        <fullName evidence="2">THIF-type NAD/FAD binding fold domain-containing protein</fullName>
    </recommendedName>
</protein>
<dbReference type="EMBL" id="CP090894">
    <property type="protein sequence ID" value="ULT95299.1"/>
    <property type="molecule type" value="Genomic_DNA"/>
</dbReference>
<organism evidence="3 4">
    <name type="scientific">Caenorhabditis briggsae</name>
    <dbReference type="NCBI Taxonomy" id="6238"/>
    <lineage>
        <taxon>Eukaryota</taxon>
        <taxon>Metazoa</taxon>
        <taxon>Ecdysozoa</taxon>
        <taxon>Nematoda</taxon>
        <taxon>Chromadorea</taxon>
        <taxon>Rhabditida</taxon>
        <taxon>Rhabditina</taxon>
        <taxon>Rhabditomorpha</taxon>
        <taxon>Rhabditoidea</taxon>
        <taxon>Rhabditidae</taxon>
        <taxon>Peloderinae</taxon>
        <taxon>Caenorhabditis</taxon>
    </lineage>
</organism>
<accession>A0AAE9D6T6</accession>
<feature type="region of interest" description="Disordered" evidence="1">
    <location>
        <begin position="43"/>
        <end position="66"/>
    </location>
</feature>
<evidence type="ECO:0000259" key="2">
    <source>
        <dbReference type="Pfam" id="PF00899"/>
    </source>
</evidence>
<sequence length="66" mass="7430">MNQIHFPQIQVLIPGAGTIGYNLSRGIMTWDVRHISFVDNSSVSYSNPVRQSSKMLAKDRGKQKQP</sequence>
<dbReference type="AlphaFoldDB" id="A0AAE9D6T6"/>
<evidence type="ECO:0000313" key="3">
    <source>
        <dbReference type="EMBL" id="ULT95299.1"/>
    </source>
</evidence>
<evidence type="ECO:0000256" key="1">
    <source>
        <dbReference type="SAM" id="MobiDB-lite"/>
    </source>
</evidence>
<dbReference type="InterPro" id="IPR035985">
    <property type="entry name" value="Ubiquitin-activating_enz"/>
</dbReference>